<keyword evidence="2" id="KW-1185">Reference proteome</keyword>
<dbReference type="Proteomes" id="UP000317593">
    <property type="component" value="Unassembled WGS sequence"/>
</dbReference>
<proteinExistence type="predicted"/>
<name>A0A521FGW5_9BACT</name>
<dbReference type="OrthoDB" id="662471at2"/>
<evidence type="ECO:0000313" key="2">
    <source>
        <dbReference type="Proteomes" id="UP000317593"/>
    </source>
</evidence>
<sequence length="160" mass="19189">MNRSFKLVEFFSDRKATFYTVLFDGEELTEGDKFLNNEQITQNRAFADLKHYFFNMLEKYGAQQQFFKHEGRQHDMVRAYYVRRGNLRWYCVYWSREMVIFGNGGVKRVAKTQDDEHLKESEYAMRWVNQCIEKALEEGRFSVDYDGKITGITTFNAEEF</sequence>
<dbReference type="AlphaFoldDB" id="A0A521FGW5"/>
<accession>A0A521FGW5</accession>
<dbReference type="EMBL" id="FXTH01000037">
    <property type="protein sequence ID" value="SMO95422.1"/>
    <property type="molecule type" value="Genomic_DNA"/>
</dbReference>
<protein>
    <submittedName>
        <fullName evidence="1">Uncharacterized protein</fullName>
    </submittedName>
</protein>
<gene>
    <name evidence="1" type="ORF">SAMN06265218_1372</name>
</gene>
<evidence type="ECO:0000313" key="1">
    <source>
        <dbReference type="EMBL" id="SMO95422.1"/>
    </source>
</evidence>
<dbReference type="RefSeq" id="WP_142716137.1">
    <property type="nucleotide sequence ID" value="NZ_FXTH01000037.1"/>
</dbReference>
<organism evidence="1 2">
    <name type="scientific">Fodinibius sediminis</name>
    <dbReference type="NCBI Taxonomy" id="1214077"/>
    <lineage>
        <taxon>Bacteria</taxon>
        <taxon>Pseudomonadati</taxon>
        <taxon>Balneolota</taxon>
        <taxon>Balneolia</taxon>
        <taxon>Balneolales</taxon>
        <taxon>Balneolaceae</taxon>
        <taxon>Fodinibius</taxon>
    </lineage>
</organism>
<reference evidence="1 2" key="1">
    <citation type="submission" date="2017-05" db="EMBL/GenBank/DDBJ databases">
        <authorList>
            <person name="Varghese N."/>
            <person name="Submissions S."/>
        </authorList>
    </citation>
    <scope>NUCLEOTIDE SEQUENCE [LARGE SCALE GENOMIC DNA]</scope>
    <source>
        <strain evidence="1 2">DSM 21194</strain>
    </source>
</reference>